<sequence>MPISDEQLDRQFFHAVEALAKLQTTESIALAGLLFQLPTSRSPTMLPNPFLVSIASPTFHFDPEEAYRLGRITHSLTLQTTLLLGNVALTEFETPEEDSPKDAGKKTGYIVPDSQVQKETDPTDHRDAPVYGHVLWLLSWKLDRGLQENGWSLEFDEKEKLVDLSLSALRLLCTSPEMQLKMKDMDVVERLYIGRTLRWPASYEVYLSQLFLKVSKTWTLEGILSAMPVIHITFLQQLFDNGAKKMKDERRESATWERMNSQIMPPKDRVRFVSNLDKRTDWTLKPWPTGAMPLQIANRFHEWVEQLCCDIRNDEFLLAFCKQWRETIPQNPAWMIMHFQFAEPSLQLLEAIRTALPDRPVPKELFQKCCLITDESMGRLEKCHGIYAQYQWVQTPEGFEHRIYIGKGAAKHTSLSTSHTANTSGHMGILQRVLSYNSERQKRPKNNARPHYKYMLNLQPAGTRVIQEYWIVLFAATALDNITISYGVRTEETDAVQTLFQPRLGDFQQQEYGVDATTKGLVNAQWQYLETLAIIACGIDTIDAPRGHGKTIARGML</sequence>
<accession>A0ACC2UUR1</accession>
<name>A0ACC2UUR1_9TREE</name>
<evidence type="ECO:0000313" key="2">
    <source>
        <dbReference type="Proteomes" id="UP001227268"/>
    </source>
</evidence>
<comment type="caution">
    <text evidence="1">The sequence shown here is derived from an EMBL/GenBank/DDBJ whole genome shotgun (WGS) entry which is preliminary data.</text>
</comment>
<proteinExistence type="predicted"/>
<keyword evidence="2" id="KW-1185">Reference proteome</keyword>
<protein>
    <submittedName>
        <fullName evidence="1">Uncharacterized protein</fullName>
    </submittedName>
</protein>
<gene>
    <name evidence="1" type="ORF">QFC21_007367</name>
</gene>
<dbReference type="Proteomes" id="UP001227268">
    <property type="component" value="Unassembled WGS sequence"/>
</dbReference>
<dbReference type="EMBL" id="JASBWT010000084">
    <property type="protein sequence ID" value="KAJ9090805.1"/>
    <property type="molecule type" value="Genomic_DNA"/>
</dbReference>
<organism evidence="1 2">
    <name type="scientific">Naganishia friedmannii</name>
    <dbReference type="NCBI Taxonomy" id="89922"/>
    <lineage>
        <taxon>Eukaryota</taxon>
        <taxon>Fungi</taxon>
        <taxon>Dikarya</taxon>
        <taxon>Basidiomycota</taxon>
        <taxon>Agaricomycotina</taxon>
        <taxon>Tremellomycetes</taxon>
        <taxon>Filobasidiales</taxon>
        <taxon>Filobasidiaceae</taxon>
        <taxon>Naganishia</taxon>
    </lineage>
</organism>
<reference evidence="1" key="1">
    <citation type="submission" date="2023-04" db="EMBL/GenBank/DDBJ databases">
        <title>Draft Genome sequencing of Naganishia species isolated from polar environments using Oxford Nanopore Technology.</title>
        <authorList>
            <person name="Leo P."/>
            <person name="Venkateswaran K."/>
        </authorList>
    </citation>
    <scope>NUCLEOTIDE SEQUENCE</scope>
    <source>
        <strain evidence="1">MNA-CCFEE 5423</strain>
    </source>
</reference>
<evidence type="ECO:0000313" key="1">
    <source>
        <dbReference type="EMBL" id="KAJ9090805.1"/>
    </source>
</evidence>